<evidence type="ECO:0000313" key="3">
    <source>
        <dbReference type="Proteomes" id="UP000000792"/>
    </source>
</evidence>
<dbReference type="KEGG" id="nmr:Nmar_0783"/>
<evidence type="ECO:0000313" key="2">
    <source>
        <dbReference type="EMBL" id="ABX12679.1"/>
    </source>
</evidence>
<dbReference type="HOGENOM" id="CLU_1943958_0_0_2"/>
<evidence type="ECO:0000256" key="1">
    <source>
        <dbReference type="SAM" id="Phobius"/>
    </source>
</evidence>
<dbReference type="OrthoDB" id="10951at2157"/>
<dbReference type="EMBL" id="CP000866">
    <property type="protein sequence ID" value="ABX12679.1"/>
    <property type="molecule type" value="Genomic_DNA"/>
</dbReference>
<dbReference type="GeneID" id="5773708"/>
<dbReference type="InParanoid" id="A9A5G8"/>
<dbReference type="RefSeq" id="WP_012215166.1">
    <property type="nucleotide sequence ID" value="NC_010085.1"/>
</dbReference>
<keyword evidence="3" id="KW-1185">Reference proteome</keyword>
<reference evidence="2 3" key="1">
    <citation type="journal article" date="2010" name="Proc. Natl. Acad. Sci. U.S.A.">
        <title>Nitrosopumilus maritimus genome reveals unique mechanisms for nitrification and autotrophy in globally distributed marine crenarchaea.</title>
        <authorList>
            <person name="Walker C.B."/>
            <person name="de la Torre J.R."/>
            <person name="Klotz M.G."/>
            <person name="Urakawa H."/>
            <person name="Pinel N."/>
            <person name="Arp D.J."/>
            <person name="Brochier-Armanet C."/>
            <person name="Chain P.S."/>
            <person name="Chan P.P."/>
            <person name="Gollabgir A."/>
            <person name="Hemp J."/>
            <person name="Hugler M."/>
            <person name="Karr E.A."/>
            <person name="Konneke M."/>
            <person name="Shin M."/>
            <person name="Lawton T.J."/>
            <person name="Lowe T."/>
            <person name="Martens-Habbena W."/>
            <person name="Sayavedra-Soto L.A."/>
            <person name="Lang D."/>
            <person name="Sievert S.M."/>
            <person name="Rosenzweig A.C."/>
            <person name="Manning G."/>
            <person name="Stahl D.A."/>
        </authorList>
    </citation>
    <scope>NUCLEOTIDE SEQUENCE [LARGE SCALE GENOMIC DNA]</scope>
    <source>
        <strain evidence="2 3">SCM1</strain>
    </source>
</reference>
<gene>
    <name evidence="2" type="ordered locus">Nmar_0783</name>
</gene>
<dbReference type="EnsemblBacteria" id="ABX12679">
    <property type="protein sequence ID" value="ABX12679"/>
    <property type="gene ID" value="Nmar_0783"/>
</dbReference>
<dbReference type="eggNOG" id="arCOG10549">
    <property type="taxonomic scope" value="Archaea"/>
</dbReference>
<sequence>MKQYTALICIAVGVIVVMGIFFGADFFKFSVATQDYEIFVDPLLDEQGMFTMGRVTIQNIGAKPITNLHINFGDGDILDIQTLSVGQKIIVSPPPENSMEFVMISADNDIFVNKAYREMPKMVGMMGS</sequence>
<accession>A9A5G8</accession>
<dbReference type="Proteomes" id="UP000000792">
    <property type="component" value="Chromosome"/>
</dbReference>
<dbReference type="AlphaFoldDB" id="A9A5G8"/>
<keyword evidence="1" id="KW-1133">Transmembrane helix</keyword>
<protein>
    <submittedName>
        <fullName evidence="2">Uncharacterized protein</fullName>
    </submittedName>
</protein>
<keyword evidence="1" id="KW-0472">Membrane</keyword>
<proteinExistence type="predicted"/>
<name>A9A5G8_NITMS</name>
<dbReference type="STRING" id="436308.Nmar_0783"/>
<feature type="transmembrane region" description="Helical" evidence="1">
    <location>
        <begin position="7"/>
        <end position="27"/>
    </location>
</feature>
<organism evidence="2 3">
    <name type="scientific">Nitrosopumilus maritimus (strain SCM1)</name>
    <dbReference type="NCBI Taxonomy" id="436308"/>
    <lineage>
        <taxon>Archaea</taxon>
        <taxon>Nitrososphaerota</taxon>
        <taxon>Nitrososphaeria</taxon>
        <taxon>Nitrosopumilales</taxon>
        <taxon>Nitrosopumilaceae</taxon>
        <taxon>Nitrosopumilus</taxon>
    </lineage>
</organism>
<keyword evidence="1" id="KW-0812">Transmembrane</keyword>